<evidence type="ECO:0000313" key="2">
    <source>
        <dbReference type="Proteomes" id="UP000593970"/>
    </source>
</evidence>
<name>A0AA92JR60_RALSL</name>
<sequence length="175" mass="19565">MKRIQDVNDWAVWRCHATFRFLYYLQSIMDDTAGAAKAGQWDVAVHTLREAVLLAVSIRRMPDSCDVIPDVTEGFKGHLGSYDTQGDVGLEALSQSVNRAVRAPCKALVEEAMSLLQPYVRETELMLGYGHEIPELRSAKGTSMLLRLLRETDQFSQSQGLPSVIPATWVTKEKP</sequence>
<reference evidence="2" key="1">
    <citation type="submission" date="2020-04" db="EMBL/GenBank/DDBJ databases">
        <title>Ralstonia solanacearum UW576, UW763, UW773, and UW774.</title>
        <authorList>
            <person name="Steidl O."/>
            <person name="Truchon A."/>
            <person name="Allen C."/>
        </authorList>
    </citation>
    <scope>NUCLEOTIDE SEQUENCE [LARGE SCALE GENOMIC DNA]</scope>
    <source>
        <strain evidence="2">UW774</strain>
    </source>
</reference>
<proteinExistence type="predicted"/>
<gene>
    <name evidence="1" type="ORF">HF909_06570</name>
</gene>
<protein>
    <submittedName>
        <fullName evidence="1">Uncharacterized protein</fullName>
    </submittedName>
</protein>
<dbReference type="EMBL" id="CP051169">
    <property type="protein sequence ID" value="QOK96115.1"/>
    <property type="molecule type" value="Genomic_DNA"/>
</dbReference>
<dbReference type="AlphaFoldDB" id="A0AA92JR60"/>
<organism evidence="1 2">
    <name type="scientific">Ralstonia solanacearum</name>
    <name type="common">Pseudomonas solanacearum</name>
    <dbReference type="NCBI Taxonomy" id="305"/>
    <lineage>
        <taxon>Bacteria</taxon>
        <taxon>Pseudomonadati</taxon>
        <taxon>Pseudomonadota</taxon>
        <taxon>Betaproteobacteria</taxon>
        <taxon>Burkholderiales</taxon>
        <taxon>Burkholderiaceae</taxon>
        <taxon>Ralstonia</taxon>
        <taxon>Ralstonia solanacearum species complex</taxon>
    </lineage>
</organism>
<dbReference type="Proteomes" id="UP000593970">
    <property type="component" value="Chromosome"/>
</dbReference>
<accession>A0AA92JR60</accession>
<evidence type="ECO:0000313" key="1">
    <source>
        <dbReference type="EMBL" id="QOK96115.1"/>
    </source>
</evidence>